<dbReference type="Proteomes" id="UP000275076">
    <property type="component" value="Unassembled WGS sequence"/>
</dbReference>
<keyword evidence="1" id="KW-0812">Transmembrane</keyword>
<organism evidence="3 4">
    <name type="scientific">Salibacterium salarium</name>
    <dbReference type="NCBI Taxonomy" id="284579"/>
    <lineage>
        <taxon>Bacteria</taxon>
        <taxon>Bacillati</taxon>
        <taxon>Bacillota</taxon>
        <taxon>Bacilli</taxon>
        <taxon>Bacillales</taxon>
        <taxon>Bacillaceae</taxon>
    </lineage>
</organism>
<comment type="caution">
    <text evidence="3">The sequence shown here is derived from an EMBL/GenBank/DDBJ whole genome shotgun (WGS) entry which is preliminary data.</text>
</comment>
<evidence type="ECO:0000256" key="1">
    <source>
        <dbReference type="SAM" id="Phobius"/>
    </source>
</evidence>
<evidence type="ECO:0000259" key="2">
    <source>
        <dbReference type="Pfam" id="PF13828"/>
    </source>
</evidence>
<protein>
    <submittedName>
        <fullName evidence="3">DUF4190 domain-containing protein</fullName>
    </submittedName>
</protein>
<name>A0A428MTT5_9BACI</name>
<dbReference type="InterPro" id="IPR025241">
    <property type="entry name" value="DUF4190"/>
</dbReference>
<dbReference type="AlphaFoldDB" id="A0A428MTT5"/>
<sequence>MENDQQHSMTNATDYETSDYPITTNGKAITSLVFGILSVINVPLLFILSPIFSILGFIFGMLGLKEVQRTGQNGRGMAIAGNVCSIVGFVLSVLFIIFAIIGISALMQQNPNSF</sequence>
<gene>
    <name evidence="3" type="ORF">D7Z54_30745</name>
</gene>
<dbReference type="EMBL" id="RBVX01000062">
    <property type="protein sequence ID" value="RSL29538.1"/>
    <property type="molecule type" value="Genomic_DNA"/>
</dbReference>
<reference evidence="3 4" key="1">
    <citation type="submission" date="2018-10" db="EMBL/GenBank/DDBJ databases">
        <title>Draft genome sequence of Bacillus salarius IM0101, isolated from a hypersaline soil in Inner Mongolia, China.</title>
        <authorList>
            <person name="Yamprayoonswat W."/>
            <person name="Boonvisut S."/>
            <person name="Jumpathong W."/>
            <person name="Sittihan S."/>
            <person name="Ruangsuj P."/>
            <person name="Wanthongcharoen S."/>
            <person name="Thongpramul N."/>
            <person name="Pimmason S."/>
            <person name="Yu B."/>
            <person name="Yasawong M."/>
        </authorList>
    </citation>
    <scope>NUCLEOTIDE SEQUENCE [LARGE SCALE GENOMIC DNA]</scope>
    <source>
        <strain evidence="3 4">IM0101</strain>
    </source>
</reference>
<evidence type="ECO:0000313" key="4">
    <source>
        <dbReference type="Proteomes" id="UP000275076"/>
    </source>
</evidence>
<evidence type="ECO:0000313" key="3">
    <source>
        <dbReference type="EMBL" id="RSL29538.1"/>
    </source>
</evidence>
<keyword evidence="1" id="KW-1133">Transmembrane helix</keyword>
<accession>A0A428MTT5</accession>
<feature type="domain" description="DUF4190" evidence="2">
    <location>
        <begin position="28"/>
        <end position="95"/>
    </location>
</feature>
<keyword evidence="1" id="KW-0472">Membrane</keyword>
<feature type="transmembrane region" description="Helical" evidence="1">
    <location>
        <begin position="29"/>
        <end position="62"/>
    </location>
</feature>
<keyword evidence="4" id="KW-1185">Reference proteome</keyword>
<proteinExistence type="predicted"/>
<dbReference type="RefSeq" id="WP_125562354.1">
    <property type="nucleotide sequence ID" value="NZ_RBVX01000062.1"/>
</dbReference>
<dbReference type="OrthoDB" id="2972738at2"/>
<feature type="transmembrane region" description="Helical" evidence="1">
    <location>
        <begin position="83"/>
        <end position="107"/>
    </location>
</feature>
<dbReference type="Pfam" id="PF13828">
    <property type="entry name" value="DUF4190"/>
    <property type="match status" value="1"/>
</dbReference>